<accession>A0A3B0WMN7</accession>
<sequence length="73" mass="8183">MAGVATILFTTAFDPAVIFFDYDISRIGSYSVCFFLFWLFGAMTAAATCYFLKPCEAMNKLRESQRAENTDSV</sequence>
<proteinExistence type="predicted"/>
<keyword evidence="1" id="KW-0812">Transmembrane</keyword>
<name>A0A3B0WMN7_9ZZZZ</name>
<keyword evidence="1" id="KW-0472">Membrane</keyword>
<organism evidence="2">
    <name type="scientific">hydrothermal vent metagenome</name>
    <dbReference type="NCBI Taxonomy" id="652676"/>
    <lineage>
        <taxon>unclassified sequences</taxon>
        <taxon>metagenomes</taxon>
        <taxon>ecological metagenomes</taxon>
    </lineage>
</organism>
<protein>
    <submittedName>
        <fullName evidence="2">Uncharacterized protein</fullName>
    </submittedName>
</protein>
<dbReference type="AlphaFoldDB" id="A0A3B0WMN7"/>
<evidence type="ECO:0000256" key="1">
    <source>
        <dbReference type="SAM" id="Phobius"/>
    </source>
</evidence>
<evidence type="ECO:0000313" key="2">
    <source>
        <dbReference type="EMBL" id="VAW50629.1"/>
    </source>
</evidence>
<gene>
    <name evidence="2" type="ORF">MNBD_GAMMA05-2557</name>
</gene>
<feature type="transmembrane region" description="Helical" evidence="1">
    <location>
        <begin position="29"/>
        <end position="52"/>
    </location>
</feature>
<keyword evidence="1" id="KW-1133">Transmembrane helix</keyword>
<reference evidence="2" key="1">
    <citation type="submission" date="2018-06" db="EMBL/GenBank/DDBJ databases">
        <authorList>
            <person name="Zhirakovskaya E."/>
        </authorList>
    </citation>
    <scope>NUCLEOTIDE SEQUENCE</scope>
</reference>
<dbReference type="EMBL" id="UOFE01000006">
    <property type="protein sequence ID" value="VAW50629.1"/>
    <property type="molecule type" value="Genomic_DNA"/>
</dbReference>